<evidence type="ECO:0000256" key="1">
    <source>
        <dbReference type="ARBA" id="ARBA00007812"/>
    </source>
</evidence>
<dbReference type="InterPro" id="IPR029035">
    <property type="entry name" value="DHS-like_NAD/FAD-binding_dom"/>
</dbReference>
<dbReference type="EMBL" id="CP016172">
    <property type="protein sequence ID" value="ANN76849.1"/>
    <property type="molecule type" value="Genomic_DNA"/>
</dbReference>
<evidence type="ECO:0000259" key="5">
    <source>
        <dbReference type="Pfam" id="PF00205"/>
    </source>
</evidence>
<dbReference type="Pfam" id="PF02776">
    <property type="entry name" value="TPP_enzyme_N"/>
    <property type="match status" value="1"/>
</dbReference>
<dbReference type="InterPro" id="IPR012001">
    <property type="entry name" value="Thiamin_PyroP_enz_TPP-bd_dom"/>
</dbReference>
<dbReference type="Gene3D" id="3.40.50.970">
    <property type="match status" value="2"/>
</dbReference>
<feature type="domain" description="Thiamine pyrophosphate enzyme TPP-binding" evidence="6">
    <location>
        <begin position="443"/>
        <end position="593"/>
    </location>
</feature>
<proteinExistence type="inferred from homology"/>
<protein>
    <submittedName>
        <fullName evidence="8">Acetolactate synthase</fullName>
    </submittedName>
</protein>
<dbReference type="PANTHER" id="PTHR18968:SF167">
    <property type="entry name" value="ACETOLACTATE SYNTHASE LARGE SUBUNIT ILVB2-RELATED"/>
    <property type="match status" value="1"/>
</dbReference>
<dbReference type="CDD" id="cd07035">
    <property type="entry name" value="TPP_PYR_POX_like"/>
    <property type="match status" value="1"/>
</dbReference>
<dbReference type="GO" id="GO:0005948">
    <property type="term" value="C:acetolactate synthase complex"/>
    <property type="evidence" value="ECO:0007669"/>
    <property type="project" value="TreeGrafter"/>
</dbReference>
<dbReference type="KEGG" id="bfz:BAU07_06735"/>
<sequence length="611" mass="65131">MNTHDDRAGRRWGSDYLAELLRHIGLEYVALNPGASFRGLHDSLVNHLGDEAPRMLTVLHEEHAVAIAHGYAKVAGRPMGAILHANVGLMHGSMAIFDAYCDRVPVLVFGATGPVDTARRRPWIDWLHTSKDQGALVRSFVKWDAEPASLEGARDAVMRAAQIATTLPQGPVYVCFDSALQEAPCTGAPPLLPLRRHQAPPRPGPGERAARDIARRLRDARRPVILAGRVSRDEEDWQRRVALAEHCGATVLTDFKVGAAFPTWHPLHGAAPAYFMSEEGLAILRNADVVVSLDWVDLAGTLRSAWGAREAPAHVVQVSLDQTLHNGFGGEHQGLVGADTYLMCDPDEFVTQTLAALAALGAPRMPAQSPPPAHAGAEDAGQPRPGPADRGQAAAPALQDRNEEDDADGIPLSRFAAIISQRLQAAAPACLIRTNLGWPGDAHPFSHPLDYLGYDGGAGVGSGPGMSVGAALALKGGPRLPVAVLGDGDFLMGATALWTAVRYGIPLLVIVANNRSFFNDEVHQEKVALTRGRPVENKWVGQRIETPDIDIAALARAQGALAWGSVAAAPRFAAVLDEAIAAVRQGQVAVVDVRVAREYSKAMARALARGE</sequence>
<gene>
    <name evidence="8" type="ORF">BAU07_06735</name>
</gene>
<feature type="domain" description="Thiamine pyrophosphate enzyme N-terminal TPP-binding" evidence="7">
    <location>
        <begin position="12"/>
        <end position="119"/>
    </location>
</feature>
<dbReference type="SUPFAM" id="SSF52467">
    <property type="entry name" value="DHS-like NAD/FAD-binding domain"/>
    <property type="match status" value="1"/>
</dbReference>
<dbReference type="RefSeq" id="WP_066655218.1">
    <property type="nucleotide sequence ID" value="NZ_CBCSCL010000008.1"/>
</dbReference>
<accession>A0A193GC47</accession>
<keyword evidence="9" id="KW-1185">Reference proteome</keyword>
<organism evidence="8 9">
    <name type="scientific">Bordetella flabilis</name>
    <dbReference type="NCBI Taxonomy" id="463014"/>
    <lineage>
        <taxon>Bacteria</taxon>
        <taxon>Pseudomonadati</taxon>
        <taxon>Pseudomonadota</taxon>
        <taxon>Betaproteobacteria</taxon>
        <taxon>Burkholderiales</taxon>
        <taxon>Alcaligenaceae</taxon>
        <taxon>Bordetella</taxon>
    </lineage>
</organism>
<evidence type="ECO:0000256" key="3">
    <source>
        <dbReference type="RuleBase" id="RU362132"/>
    </source>
</evidence>
<evidence type="ECO:0000313" key="8">
    <source>
        <dbReference type="EMBL" id="ANN76849.1"/>
    </source>
</evidence>
<evidence type="ECO:0000313" key="9">
    <source>
        <dbReference type="Proteomes" id="UP000091926"/>
    </source>
</evidence>
<keyword evidence="2 3" id="KW-0786">Thiamine pyrophosphate</keyword>
<reference evidence="8 9" key="1">
    <citation type="submission" date="2016-06" db="EMBL/GenBank/DDBJ databases">
        <title>Complete genome sequences of Bordetella bronchialis and Bordetella flabilis.</title>
        <authorList>
            <person name="LiPuma J.J."/>
            <person name="Spilker T."/>
        </authorList>
    </citation>
    <scope>NUCLEOTIDE SEQUENCE [LARGE SCALE GENOMIC DNA]</scope>
    <source>
        <strain evidence="8 9">AU10664</strain>
    </source>
</reference>
<dbReference type="SUPFAM" id="SSF52518">
    <property type="entry name" value="Thiamin diphosphate-binding fold (THDP-binding)"/>
    <property type="match status" value="2"/>
</dbReference>
<dbReference type="PANTHER" id="PTHR18968">
    <property type="entry name" value="THIAMINE PYROPHOSPHATE ENZYMES"/>
    <property type="match status" value="1"/>
</dbReference>
<dbReference type="GO" id="GO:0030976">
    <property type="term" value="F:thiamine pyrophosphate binding"/>
    <property type="evidence" value="ECO:0007669"/>
    <property type="project" value="InterPro"/>
</dbReference>
<dbReference type="GO" id="GO:0000287">
    <property type="term" value="F:magnesium ion binding"/>
    <property type="evidence" value="ECO:0007669"/>
    <property type="project" value="InterPro"/>
</dbReference>
<feature type="domain" description="Thiamine pyrophosphate enzyme central" evidence="5">
    <location>
        <begin position="212"/>
        <end position="293"/>
    </location>
</feature>
<dbReference type="GO" id="GO:0009097">
    <property type="term" value="P:isoleucine biosynthetic process"/>
    <property type="evidence" value="ECO:0007669"/>
    <property type="project" value="TreeGrafter"/>
</dbReference>
<dbReference type="Proteomes" id="UP000091926">
    <property type="component" value="Chromosome"/>
</dbReference>
<name>A0A193GC47_9BORD</name>
<feature type="region of interest" description="Disordered" evidence="4">
    <location>
        <begin position="363"/>
        <end position="406"/>
    </location>
</feature>
<evidence type="ECO:0000256" key="4">
    <source>
        <dbReference type="SAM" id="MobiDB-lite"/>
    </source>
</evidence>
<dbReference type="GO" id="GO:0003984">
    <property type="term" value="F:acetolactate synthase activity"/>
    <property type="evidence" value="ECO:0007669"/>
    <property type="project" value="TreeGrafter"/>
</dbReference>
<dbReference type="STRING" id="463014.BAU07_06735"/>
<dbReference type="Pfam" id="PF02775">
    <property type="entry name" value="TPP_enzyme_C"/>
    <property type="match status" value="1"/>
</dbReference>
<dbReference type="OrthoDB" id="9773408at2"/>
<dbReference type="InterPro" id="IPR045229">
    <property type="entry name" value="TPP_enz"/>
</dbReference>
<evidence type="ECO:0000256" key="2">
    <source>
        <dbReference type="ARBA" id="ARBA00023052"/>
    </source>
</evidence>
<evidence type="ECO:0000259" key="6">
    <source>
        <dbReference type="Pfam" id="PF02775"/>
    </source>
</evidence>
<dbReference type="GO" id="GO:0009099">
    <property type="term" value="P:L-valine biosynthetic process"/>
    <property type="evidence" value="ECO:0007669"/>
    <property type="project" value="TreeGrafter"/>
</dbReference>
<comment type="similarity">
    <text evidence="1 3">Belongs to the TPP enzyme family.</text>
</comment>
<dbReference type="InterPro" id="IPR012000">
    <property type="entry name" value="Thiamin_PyroP_enz_cen_dom"/>
</dbReference>
<dbReference type="Gene3D" id="3.40.50.1220">
    <property type="entry name" value="TPP-binding domain"/>
    <property type="match status" value="1"/>
</dbReference>
<dbReference type="AlphaFoldDB" id="A0A193GC47"/>
<dbReference type="GO" id="GO:0050660">
    <property type="term" value="F:flavin adenine dinucleotide binding"/>
    <property type="evidence" value="ECO:0007669"/>
    <property type="project" value="TreeGrafter"/>
</dbReference>
<dbReference type="InterPro" id="IPR029061">
    <property type="entry name" value="THDP-binding"/>
</dbReference>
<dbReference type="Pfam" id="PF00205">
    <property type="entry name" value="TPP_enzyme_M"/>
    <property type="match status" value="1"/>
</dbReference>
<dbReference type="InterPro" id="IPR011766">
    <property type="entry name" value="TPP_enzyme_TPP-bd"/>
</dbReference>
<evidence type="ECO:0000259" key="7">
    <source>
        <dbReference type="Pfam" id="PF02776"/>
    </source>
</evidence>